<dbReference type="KEGG" id="gfm:Enr17x_06840"/>
<keyword evidence="2" id="KW-1185">Reference proteome</keyword>
<accession>A0A518I6D7</accession>
<gene>
    <name evidence="1" type="ORF">Enr17x_06840</name>
</gene>
<sequence length="76" mass="8981">MLQSVVDVVNVRIISVRFMKNWYLRRFSRLGFQITKMVDFLLNQGMLCCGQLAACSETRRAIERFLVPFFQIRMTS</sequence>
<organism evidence="1 2">
    <name type="scientific">Gimesia fumaroli</name>
    <dbReference type="NCBI Taxonomy" id="2527976"/>
    <lineage>
        <taxon>Bacteria</taxon>
        <taxon>Pseudomonadati</taxon>
        <taxon>Planctomycetota</taxon>
        <taxon>Planctomycetia</taxon>
        <taxon>Planctomycetales</taxon>
        <taxon>Planctomycetaceae</taxon>
        <taxon>Gimesia</taxon>
    </lineage>
</organism>
<dbReference type="EMBL" id="CP037452">
    <property type="protein sequence ID" value="QDV48671.1"/>
    <property type="molecule type" value="Genomic_DNA"/>
</dbReference>
<protein>
    <submittedName>
        <fullName evidence="1">Uncharacterized protein</fullName>
    </submittedName>
</protein>
<evidence type="ECO:0000313" key="2">
    <source>
        <dbReference type="Proteomes" id="UP000318313"/>
    </source>
</evidence>
<name>A0A518I6D7_9PLAN</name>
<dbReference type="Proteomes" id="UP000318313">
    <property type="component" value="Chromosome"/>
</dbReference>
<dbReference type="AlphaFoldDB" id="A0A518I6D7"/>
<reference evidence="1 2" key="1">
    <citation type="submission" date="2019-03" db="EMBL/GenBank/DDBJ databases">
        <title>Deep-cultivation of Planctomycetes and their phenomic and genomic characterization uncovers novel biology.</title>
        <authorList>
            <person name="Wiegand S."/>
            <person name="Jogler M."/>
            <person name="Boedeker C."/>
            <person name="Pinto D."/>
            <person name="Vollmers J."/>
            <person name="Rivas-Marin E."/>
            <person name="Kohn T."/>
            <person name="Peeters S.H."/>
            <person name="Heuer A."/>
            <person name="Rast P."/>
            <person name="Oberbeckmann S."/>
            <person name="Bunk B."/>
            <person name="Jeske O."/>
            <person name="Meyerdierks A."/>
            <person name="Storesund J.E."/>
            <person name="Kallscheuer N."/>
            <person name="Luecker S."/>
            <person name="Lage O.M."/>
            <person name="Pohl T."/>
            <person name="Merkel B.J."/>
            <person name="Hornburger P."/>
            <person name="Mueller R.-W."/>
            <person name="Bruemmer F."/>
            <person name="Labrenz M."/>
            <person name="Spormann A.M."/>
            <person name="Op den Camp H."/>
            <person name="Overmann J."/>
            <person name="Amann R."/>
            <person name="Jetten M.S.M."/>
            <person name="Mascher T."/>
            <person name="Medema M.H."/>
            <person name="Devos D.P."/>
            <person name="Kaster A.-K."/>
            <person name="Ovreas L."/>
            <person name="Rohde M."/>
            <person name="Galperin M.Y."/>
            <person name="Jogler C."/>
        </authorList>
    </citation>
    <scope>NUCLEOTIDE SEQUENCE [LARGE SCALE GENOMIC DNA]</scope>
    <source>
        <strain evidence="1 2">Enr17</strain>
    </source>
</reference>
<proteinExistence type="predicted"/>
<evidence type="ECO:0000313" key="1">
    <source>
        <dbReference type="EMBL" id="QDV48671.1"/>
    </source>
</evidence>